<comment type="caution">
    <text evidence="1">The sequence shown here is derived from an EMBL/GenBank/DDBJ whole genome shotgun (WGS) entry which is preliminary data.</text>
</comment>
<dbReference type="Gene3D" id="3.90.176.10">
    <property type="entry name" value="Toxin ADP-ribosyltransferase, Chain A, domain 1"/>
    <property type="match status" value="1"/>
</dbReference>
<organism evidence="1 2">
    <name type="scientific">Prorocentrum cordatum</name>
    <dbReference type="NCBI Taxonomy" id="2364126"/>
    <lineage>
        <taxon>Eukaryota</taxon>
        <taxon>Sar</taxon>
        <taxon>Alveolata</taxon>
        <taxon>Dinophyceae</taxon>
        <taxon>Prorocentrales</taxon>
        <taxon>Prorocentraceae</taxon>
        <taxon>Prorocentrum</taxon>
    </lineage>
</organism>
<dbReference type="EMBL" id="CAUYUJ010015194">
    <property type="protein sequence ID" value="CAK0850972.1"/>
    <property type="molecule type" value="Genomic_DNA"/>
</dbReference>
<evidence type="ECO:0000313" key="2">
    <source>
        <dbReference type="Proteomes" id="UP001189429"/>
    </source>
</evidence>
<accession>A0ABN9TY24</accession>
<reference evidence="1" key="1">
    <citation type="submission" date="2023-10" db="EMBL/GenBank/DDBJ databases">
        <authorList>
            <person name="Chen Y."/>
            <person name="Shah S."/>
            <person name="Dougan E. K."/>
            <person name="Thang M."/>
            <person name="Chan C."/>
        </authorList>
    </citation>
    <scope>NUCLEOTIDE SEQUENCE [LARGE SCALE GENOMIC DNA]</scope>
</reference>
<evidence type="ECO:0008006" key="3">
    <source>
        <dbReference type="Google" id="ProtNLM"/>
    </source>
</evidence>
<gene>
    <name evidence="1" type="ORF">PCOR1329_LOCUS43246</name>
</gene>
<keyword evidence="2" id="KW-1185">Reference proteome</keyword>
<dbReference type="SUPFAM" id="SSF56399">
    <property type="entry name" value="ADP-ribosylation"/>
    <property type="match status" value="1"/>
</dbReference>
<dbReference type="Proteomes" id="UP001189429">
    <property type="component" value="Unassembled WGS sequence"/>
</dbReference>
<dbReference type="PROSITE" id="PS51996">
    <property type="entry name" value="TR_MART"/>
    <property type="match status" value="1"/>
</dbReference>
<sequence>MRDPIVKEAELTMAHVVSLRFYTTPGFKYLNSPFRNQDRYYNKDRPHPMPITMAYIAEGIKKLRSAYAIKVDAGKANSHLVLWRGLRNMYMPEDFLKNRKGGTELAPMSTTANIEVAARYACSGESVLLKISLDNFMQYGAELGWLSAFPGEVEVLYPPLTYLQPTGKPPQVVELGTGHKFVVHEVTPSIP</sequence>
<proteinExistence type="predicted"/>
<protein>
    <recommendedName>
        <fullName evidence="3">Mono(ADP-ribosyl)transferase</fullName>
    </recommendedName>
</protein>
<evidence type="ECO:0000313" key="1">
    <source>
        <dbReference type="EMBL" id="CAK0850972.1"/>
    </source>
</evidence>
<name>A0ABN9TY24_9DINO</name>